<dbReference type="OMA" id="HRTGNED"/>
<feature type="domain" description="Transposable element P transposase-like GTP-binding insertion" evidence="3">
    <location>
        <begin position="96"/>
        <end position="164"/>
    </location>
</feature>
<dbReference type="InterPro" id="IPR048365">
    <property type="entry name" value="TNP-like_RNaseH_N"/>
</dbReference>
<dbReference type="InParanoid" id="A0A1X7VKZ9"/>
<evidence type="ECO:0000313" key="4">
    <source>
        <dbReference type="EnsemblMetazoa" id="Aqu2.1.40500_001"/>
    </source>
</evidence>
<dbReference type="AlphaFoldDB" id="A0A1X7VKZ9"/>
<proteinExistence type="predicted"/>
<reference evidence="4" key="1">
    <citation type="submission" date="2017-05" db="UniProtKB">
        <authorList>
            <consortium name="EnsemblMetazoa"/>
        </authorList>
    </citation>
    <scope>IDENTIFICATION</scope>
</reference>
<evidence type="ECO:0000259" key="2">
    <source>
        <dbReference type="Pfam" id="PF21787"/>
    </source>
</evidence>
<keyword evidence="1" id="KW-0732">Signal</keyword>
<evidence type="ECO:0000259" key="3">
    <source>
        <dbReference type="Pfam" id="PF21788"/>
    </source>
</evidence>
<feature type="signal peptide" evidence="1">
    <location>
        <begin position="1"/>
        <end position="20"/>
    </location>
</feature>
<dbReference type="OrthoDB" id="2441813at2759"/>
<accession>A0A1X7VKZ9</accession>
<evidence type="ECO:0000256" key="1">
    <source>
        <dbReference type="SAM" id="SignalP"/>
    </source>
</evidence>
<dbReference type="InterPro" id="IPR048366">
    <property type="entry name" value="TNP-like_GBD"/>
</dbReference>
<dbReference type="Pfam" id="PF21787">
    <property type="entry name" value="TNP-like_RNaseH_N"/>
    <property type="match status" value="1"/>
</dbReference>
<dbReference type="Pfam" id="PF21788">
    <property type="entry name" value="TNP-like_GBD"/>
    <property type="match status" value="1"/>
</dbReference>
<sequence length="165" mass="18761">MLVLMIRGLFTSLTFPYALFVTSNLTGEQMVPIFYKGIMRIERCGFKVLTITLDGCSVNRKFMQIVSNPNTTVPHKIKIPLSNNSREIFLFSDPSQLIKIASNCLANQSRNMQYNGNSISWKFKVKLYHIITESTGLTVLPNIKYEHVFLTNFSKMKVDLAAQVS</sequence>
<organism evidence="4">
    <name type="scientific">Amphimedon queenslandica</name>
    <name type="common">Sponge</name>
    <dbReference type="NCBI Taxonomy" id="400682"/>
    <lineage>
        <taxon>Eukaryota</taxon>
        <taxon>Metazoa</taxon>
        <taxon>Porifera</taxon>
        <taxon>Demospongiae</taxon>
        <taxon>Heteroscleromorpha</taxon>
        <taxon>Haplosclerida</taxon>
        <taxon>Niphatidae</taxon>
        <taxon>Amphimedon</taxon>
    </lineage>
</organism>
<feature type="domain" description="Transposable element P transposase-like RNase H" evidence="2">
    <location>
        <begin position="2"/>
        <end position="64"/>
    </location>
</feature>
<dbReference type="EnsemblMetazoa" id="Aqu2.1.40500_001">
    <property type="protein sequence ID" value="Aqu2.1.40500_001"/>
    <property type="gene ID" value="Aqu2.1.40500"/>
</dbReference>
<feature type="chain" id="PRO_5010883830" evidence="1">
    <location>
        <begin position="21"/>
        <end position="165"/>
    </location>
</feature>
<name>A0A1X7VKZ9_AMPQE</name>
<protein>
    <submittedName>
        <fullName evidence="4">Uncharacterized protein</fullName>
    </submittedName>
</protein>